<dbReference type="Proteomes" id="UP000006671">
    <property type="component" value="Unassembled WGS sequence"/>
</dbReference>
<feature type="compositionally biased region" description="Low complexity" evidence="1">
    <location>
        <begin position="253"/>
        <end position="268"/>
    </location>
</feature>
<evidence type="ECO:0000256" key="1">
    <source>
        <dbReference type="SAM" id="MobiDB-lite"/>
    </source>
</evidence>
<dbReference type="RefSeq" id="XP_002669099.1">
    <property type="nucleotide sequence ID" value="XM_002669053.1"/>
</dbReference>
<dbReference type="VEuPathDB" id="AmoebaDB:NAEGRDRAFT_54441"/>
<feature type="compositionally biased region" description="Polar residues" evidence="1">
    <location>
        <begin position="272"/>
        <end position="288"/>
    </location>
</feature>
<feature type="compositionally biased region" description="Low complexity" evidence="1">
    <location>
        <begin position="439"/>
        <end position="449"/>
    </location>
</feature>
<feature type="compositionally biased region" description="Polar residues" evidence="1">
    <location>
        <begin position="420"/>
        <end position="438"/>
    </location>
</feature>
<accession>D2W3L4</accession>
<gene>
    <name evidence="2" type="ORF">NAEGRDRAFT_54441</name>
</gene>
<sequence length="493" mass="54858">MSEKLPPPLLHQQTKAIRDGHQNNQHVGHSNSHHQHHQQQYQGTHQNNQQANLRKKKKEVAAQMNLTQNDDNNGMIVAMNNEMRIGSSNINSASVVVVNDQQQVRNYSNHHFINYEQQVSKNQSRVTTTVLVDNHFQQQQQQQQHAILPMVDNGNTLTFHTAVINKEKRKRKKKEVFEGCNHFKITNNQSSSSVDQYQDNEEIHVEKNSKKRKSGKQVQVSSFDLLSMTDNNAMFGVFKKKPTQQAYETVLNFNPGSASSSNSTNNGGDQFKTPQASSSNSQTETQTLTTPSPIHNPSSNSSSTGANISQQGTFPNPIVSNNYPVASNIGFNNILSHNSHNVNQSTTNPKESIQQQYFSSSNHVIADPSHTTLQPIIGPSFGSQPKRDLANLNYGTISRSVSFTSATDLLFSEKQIAKQDSTTGTVNNNQTTDLVSYPNNNSNSIESSELMTQSKHPIIPTPTPVQNLDKKNNSLASHSLPRTIIPSIKELFK</sequence>
<proteinExistence type="predicted"/>
<evidence type="ECO:0000313" key="3">
    <source>
        <dbReference type="Proteomes" id="UP000006671"/>
    </source>
</evidence>
<dbReference type="InParanoid" id="D2W3L4"/>
<feature type="region of interest" description="Disordered" evidence="1">
    <location>
        <begin position="22"/>
        <end position="58"/>
    </location>
</feature>
<feature type="region of interest" description="Disordered" evidence="1">
    <location>
        <begin position="420"/>
        <end position="474"/>
    </location>
</feature>
<dbReference type="KEGG" id="ngr:NAEGRDRAFT_54441"/>
<dbReference type="AlphaFoldDB" id="D2W3L4"/>
<feature type="compositionally biased region" description="Low complexity" evidence="1">
    <location>
        <begin position="289"/>
        <end position="309"/>
    </location>
</feature>
<name>D2W3L4_NAEGR</name>
<dbReference type="GeneID" id="8862264"/>
<keyword evidence="3" id="KW-1185">Reference proteome</keyword>
<reference evidence="2 3" key="1">
    <citation type="journal article" date="2010" name="Cell">
        <title>The genome of Naegleria gruberi illuminates early eukaryotic versatility.</title>
        <authorList>
            <person name="Fritz-Laylin L.K."/>
            <person name="Prochnik S.E."/>
            <person name="Ginger M.L."/>
            <person name="Dacks J.B."/>
            <person name="Carpenter M.L."/>
            <person name="Field M.C."/>
            <person name="Kuo A."/>
            <person name="Paredez A."/>
            <person name="Chapman J."/>
            <person name="Pham J."/>
            <person name="Shu S."/>
            <person name="Neupane R."/>
            <person name="Cipriano M."/>
            <person name="Mancuso J."/>
            <person name="Tu H."/>
            <person name="Salamov A."/>
            <person name="Lindquist E."/>
            <person name="Shapiro H."/>
            <person name="Lucas S."/>
            <person name="Grigoriev I.V."/>
            <person name="Cande W.Z."/>
            <person name="Fulton C."/>
            <person name="Rokhsar D.S."/>
            <person name="Dawson S.C."/>
        </authorList>
    </citation>
    <scope>NUCLEOTIDE SEQUENCE [LARGE SCALE GENOMIC DNA]</scope>
    <source>
        <strain evidence="2 3">NEG-M</strain>
    </source>
</reference>
<organism evidence="3">
    <name type="scientific">Naegleria gruberi</name>
    <name type="common">Amoeba</name>
    <dbReference type="NCBI Taxonomy" id="5762"/>
    <lineage>
        <taxon>Eukaryota</taxon>
        <taxon>Discoba</taxon>
        <taxon>Heterolobosea</taxon>
        <taxon>Tetramitia</taxon>
        <taxon>Eutetramitia</taxon>
        <taxon>Vahlkampfiidae</taxon>
        <taxon>Naegleria</taxon>
    </lineage>
</organism>
<protein>
    <submittedName>
        <fullName evidence="2">Predicted protein</fullName>
    </submittedName>
</protein>
<feature type="region of interest" description="Disordered" evidence="1">
    <location>
        <begin position="253"/>
        <end position="315"/>
    </location>
</feature>
<evidence type="ECO:0000313" key="2">
    <source>
        <dbReference type="EMBL" id="EFC36355.1"/>
    </source>
</evidence>
<feature type="compositionally biased region" description="Low complexity" evidence="1">
    <location>
        <begin position="38"/>
        <end position="50"/>
    </location>
</feature>
<dbReference type="EMBL" id="GG738932">
    <property type="protein sequence ID" value="EFC36355.1"/>
    <property type="molecule type" value="Genomic_DNA"/>
</dbReference>